<keyword evidence="5" id="KW-0805">Transcription regulation</keyword>
<feature type="domain" description="SBP-type" evidence="11">
    <location>
        <begin position="173"/>
        <end position="250"/>
    </location>
</feature>
<dbReference type="GO" id="GO:0003677">
    <property type="term" value="F:DNA binding"/>
    <property type="evidence" value="ECO:0007669"/>
    <property type="project" value="UniProtKB-KW"/>
</dbReference>
<evidence type="ECO:0000256" key="6">
    <source>
        <dbReference type="ARBA" id="ARBA00023125"/>
    </source>
</evidence>
<keyword evidence="2" id="KW-0479">Metal-binding</keyword>
<dbReference type="GO" id="GO:0008270">
    <property type="term" value="F:zinc ion binding"/>
    <property type="evidence" value="ECO:0007669"/>
    <property type="project" value="UniProtKB-KW"/>
</dbReference>
<accession>A0A4Y5UKH9</accession>
<dbReference type="FunFam" id="4.10.1100.10:FF:000001">
    <property type="entry name" value="Squamosa promoter-binding-like protein 14"/>
    <property type="match status" value="1"/>
</dbReference>
<evidence type="ECO:0000313" key="12">
    <source>
        <dbReference type="EMBL" id="QDC27797.1"/>
    </source>
</evidence>
<gene>
    <name evidence="12" type="primary">SPL2</name>
</gene>
<dbReference type="AlphaFoldDB" id="A0A4Y5UKH9"/>
<proteinExistence type="evidence at transcript level"/>
<keyword evidence="6" id="KW-0238">DNA-binding</keyword>
<organism evidence="12">
    <name type="scientific">Persea americana</name>
    <name type="common">Avocado</name>
    <dbReference type="NCBI Taxonomy" id="3435"/>
    <lineage>
        <taxon>Eukaryota</taxon>
        <taxon>Viridiplantae</taxon>
        <taxon>Streptophyta</taxon>
        <taxon>Embryophyta</taxon>
        <taxon>Tracheophyta</taxon>
        <taxon>Spermatophyta</taxon>
        <taxon>Magnoliopsida</taxon>
        <taxon>Magnoliidae</taxon>
        <taxon>Laurales</taxon>
        <taxon>Lauraceae</taxon>
        <taxon>Persea</taxon>
    </lineage>
</organism>
<dbReference type="PANTHER" id="PTHR31251">
    <property type="entry name" value="SQUAMOSA PROMOTER-BINDING-LIKE PROTEIN 4"/>
    <property type="match status" value="1"/>
</dbReference>
<dbReference type="InterPro" id="IPR036893">
    <property type="entry name" value="SBP_sf"/>
</dbReference>
<protein>
    <submittedName>
        <fullName evidence="12">SQUAMOSA promoter-binding protein-like 2.1</fullName>
    </submittedName>
</protein>
<dbReference type="PROSITE" id="PS51141">
    <property type="entry name" value="ZF_SBP"/>
    <property type="match status" value="1"/>
</dbReference>
<keyword evidence="8" id="KW-0539">Nucleus</keyword>
<evidence type="ECO:0000256" key="8">
    <source>
        <dbReference type="ARBA" id="ARBA00023242"/>
    </source>
</evidence>
<sequence>MDWNPKTPSLWDWDNLVVLNGKVSETPKQLQPSDCRVDRDKGIDNGSAYSSGGGGGSSSDLANGSSSKSSISASIDSSSKEGTRVSEFNFKTVQKILSKNEELAHVEDASTSPELVALVGHGEPLIGLRLGKRTYFKDTCAGSTAKSSSFTVIPTSSSTSIKKPRATYQNMQNLRCQVEGCNVDLTGAKDYHRRHRVCESHSKCPKVIVSGLERRFCQQCSRFHELAEFDEKKRSCRRRLSDHNARRRKPQPDTISFSSARLSSSFYDGGQQMNLGSNRDPLVHTRPAGDITWEDSCNFELAQAKGSCLRSTRGEGIDGHLHLPGVELPSTISTLRCHDFDKLLSFKGATAEVLNQGLEASMITSNLDATPDIRRALSLLSTSSWGSPDQEPAFNHIMHANHTSAVQPMMHMVHQGLPHASSELLQAEHPSAETPAPSTFNNSSGQFQEFQLFKEPLESAFFYNNHMD</sequence>
<feature type="compositionally biased region" description="Low complexity" evidence="10">
    <location>
        <begin position="58"/>
        <end position="77"/>
    </location>
</feature>
<dbReference type="GO" id="GO:0005634">
    <property type="term" value="C:nucleus"/>
    <property type="evidence" value="ECO:0007669"/>
    <property type="project" value="UniProtKB-SubCell"/>
</dbReference>
<evidence type="ECO:0000256" key="1">
    <source>
        <dbReference type="ARBA" id="ARBA00004123"/>
    </source>
</evidence>
<evidence type="ECO:0000256" key="3">
    <source>
        <dbReference type="ARBA" id="ARBA00022771"/>
    </source>
</evidence>
<dbReference type="SUPFAM" id="SSF103612">
    <property type="entry name" value="SBT domain"/>
    <property type="match status" value="1"/>
</dbReference>
<dbReference type="Pfam" id="PF03110">
    <property type="entry name" value="SBP"/>
    <property type="match status" value="1"/>
</dbReference>
<reference evidence="12" key="1">
    <citation type="submission" date="2018-11" db="EMBL/GenBank/DDBJ databases">
        <title>MiRNA profiling from juvenility to reproductive competence in avocado, mango and macadamia.</title>
        <authorList>
            <person name="Ahsan M.U."/>
            <person name="Hayward A."/>
            <person name="Irihimovitch V."/>
            <person name="Fletcher S."/>
            <person name="Tanurdzic M."/>
            <person name="Pocock A."/>
            <person name="Beveridge C."/>
            <person name="Mitter N."/>
        </authorList>
    </citation>
    <scope>NUCLEOTIDE SEQUENCE</scope>
</reference>
<evidence type="ECO:0000256" key="10">
    <source>
        <dbReference type="SAM" id="MobiDB-lite"/>
    </source>
</evidence>
<evidence type="ECO:0000256" key="9">
    <source>
        <dbReference type="PROSITE-ProRule" id="PRU00470"/>
    </source>
</evidence>
<evidence type="ECO:0000256" key="5">
    <source>
        <dbReference type="ARBA" id="ARBA00023015"/>
    </source>
</evidence>
<evidence type="ECO:0000256" key="4">
    <source>
        <dbReference type="ARBA" id="ARBA00022833"/>
    </source>
</evidence>
<evidence type="ECO:0000256" key="7">
    <source>
        <dbReference type="ARBA" id="ARBA00023163"/>
    </source>
</evidence>
<keyword evidence="3 9" id="KW-0863">Zinc-finger</keyword>
<dbReference type="Gene3D" id="4.10.1100.10">
    <property type="entry name" value="Transcription factor, SBP-box domain"/>
    <property type="match status" value="1"/>
</dbReference>
<feature type="region of interest" description="Disordered" evidence="10">
    <location>
        <begin position="24"/>
        <end position="78"/>
    </location>
</feature>
<keyword evidence="7" id="KW-0804">Transcription</keyword>
<evidence type="ECO:0000259" key="11">
    <source>
        <dbReference type="PROSITE" id="PS51141"/>
    </source>
</evidence>
<dbReference type="EMBL" id="MK228086">
    <property type="protein sequence ID" value="QDC27797.1"/>
    <property type="molecule type" value="mRNA"/>
</dbReference>
<dbReference type="PANTHER" id="PTHR31251:SF74">
    <property type="entry name" value="SQUAMOSA PROMOTER-BINDING-LIKE PROTEIN 2"/>
    <property type="match status" value="1"/>
</dbReference>
<dbReference type="InterPro" id="IPR044817">
    <property type="entry name" value="SBP-like"/>
</dbReference>
<comment type="subcellular location">
    <subcellularLocation>
        <location evidence="1">Nucleus</location>
    </subcellularLocation>
</comment>
<evidence type="ECO:0000256" key="2">
    <source>
        <dbReference type="ARBA" id="ARBA00022723"/>
    </source>
</evidence>
<keyword evidence="4" id="KW-0862">Zinc</keyword>
<dbReference type="InterPro" id="IPR004333">
    <property type="entry name" value="SBP_dom"/>
</dbReference>
<name>A0A4Y5UKH9_PERAE</name>